<keyword evidence="3" id="KW-1185">Reference proteome</keyword>
<organism evidence="2 3">
    <name type="scientific">Micromonospora viridifaciens</name>
    <dbReference type="NCBI Taxonomy" id="1881"/>
    <lineage>
        <taxon>Bacteria</taxon>
        <taxon>Bacillati</taxon>
        <taxon>Actinomycetota</taxon>
        <taxon>Actinomycetes</taxon>
        <taxon>Micromonosporales</taxon>
        <taxon>Micromonosporaceae</taxon>
        <taxon>Micromonospora</taxon>
    </lineage>
</organism>
<dbReference type="OrthoDB" id="3377191at2"/>
<name>A0A1C4ZBA2_MICVI</name>
<feature type="compositionally biased region" description="Polar residues" evidence="1">
    <location>
        <begin position="146"/>
        <end position="163"/>
    </location>
</feature>
<protein>
    <submittedName>
        <fullName evidence="2">Uncharacterized protein</fullName>
    </submittedName>
</protein>
<dbReference type="RefSeq" id="WP_157744642.1">
    <property type="nucleotide sequence ID" value="NZ_LT607411.1"/>
</dbReference>
<dbReference type="Proteomes" id="UP000198242">
    <property type="component" value="Chromosome I"/>
</dbReference>
<gene>
    <name evidence="2" type="ORF">GA0074695_5350</name>
</gene>
<sequence>MGSRKFWPVVALLTIALAGCGWTDQTPGPREPGCTVPEDEDALLDAYANDPVLAVRPAGARPVGDVARTTGCHRLNKEDVSVTSVSLSWRPDHDYDDATLRETFDPVARYGGWSAVVDPDLPADTPGELNLTYCRTVRGVPSRLQIHSQATQRQDVRPSSTDRPASPQWMVIAPALIRLDIYPYPACPKP</sequence>
<accession>A0A1C4ZBA2</accession>
<evidence type="ECO:0000313" key="2">
    <source>
        <dbReference type="EMBL" id="SCF30227.1"/>
    </source>
</evidence>
<reference evidence="3" key="1">
    <citation type="submission" date="2016-06" db="EMBL/GenBank/DDBJ databases">
        <authorList>
            <person name="Varghese N."/>
            <person name="Submissions Spin"/>
        </authorList>
    </citation>
    <scope>NUCLEOTIDE SEQUENCE [LARGE SCALE GENOMIC DNA]</scope>
    <source>
        <strain evidence="3">DSM 43909</strain>
    </source>
</reference>
<dbReference type="EMBL" id="LT607411">
    <property type="protein sequence ID" value="SCF30227.1"/>
    <property type="molecule type" value="Genomic_DNA"/>
</dbReference>
<evidence type="ECO:0000256" key="1">
    <source>
        <dbReference type="SAM" id="MobiDB-lite"/>
    </source>
</evidence>
<feature type="region of interest" description="Disordered" evidence="1">
    <location>
        <begin position="146"/>
        <end position="165"/>
    </location>
</feature>
<dbReference type="AlphaFoldDB" id="A0A1C4ZBA2"/>
<evidence type="ECO:0000313" key="3">
    <source>
        <dbReference type="Proteomes" id="UP000198242"/>
    </source>
</evidence>
<dbReference type="PROSITE" id="PS51257">
    <property type="entry name" value="PROKAR_LIPOPROTEIN"/>
    <property type="match status" value="1"/>
</dbReference>
<proteinExistence type="predicted"/>